<accession>A0ABU1NIV3</accession>
<protein>
    <submittedName>
        <fullName evidence="1">Uncharacterized protein</fullName>
    </submittedName>
</protein>
<organism evidence="1 2">
    <name type="scientific">Variovorax soli</name>
    <dbReference type="NCBI Taxonomy" id="376815"/>
    <lineage>
        <taxon>Bacteria</taxon>
        <taxon>Pseudomonadati</taxon>
        <taxon>Pseudomonadota</taxon>
        <taxon>Betaproteobacteria</taxon>
        <taxon>Burkholderiales</taxon>
        <taxon>Comamonadaceae</taxon>
        <taxon>Variovorax</taxon>
    </lineage>
</organism>
<keyword evidence="2" id="KW-1185">Reference proteome</keyword>
<sequence>MTCRCEKFTSTPLRFTYHSLTVIAERTEPLSTEENIVAEKKTPFDVLGTHPFPQEQWRCAFVSEWARLSEGCADQVQTAEAAEELYARYGARNPTEVAREEWGDPS</sequence>
<name>A0ABU1NIV3_9BURK</name>
<evidence type="ECO:0000313" key="1">
    <source>
        <dbReference type="EMBL" id="MDR6538379.1"/>
    </source>
</evidence>
<dbReference type="Proteomes" id="UP001184230">
    <property type="component" value="Unassembled WGS sequence"/>
</dbReference>
<evidence type="ECO:0000313" key="2">
    <source>
        <dbReference type="Proteomes" id="UP001184230"/>
    </source>
</evidence>
<comment type="caution">
    <text evidence="1">The sequence shown here is derived from an EMBL/GenBank/DDBJ whole genome shotgun (WGS) entry which is preliminary data.</text>
</comment>
<gene>
    <name evidence="1" type="ORF">J2739_004168</name>
</gene>
<reference evidence="1 2" key="1">
    <citation type="submission" date="2023-07" db="EMBL/GenBank/DDBJ databases">
        <title>Sorghum-associated microbial communities from plants grown in Nebraska, USA.</title>
        <authorList>
            <person name="Schachtman D."/>
        </authorList>
    </citation>
    <scope>NUCLEOTIDE SEQUENCE [LARGE SCALE GENOMIC DNA]</scope>
    <source>
        <strain evidence="1 2">DS1781</strain>
    </source>
</reference>
<dbReference type="EMBL" id="JAVDRF010000010">
    <property type="protein sequence ID" value="MDR6538379.1"/>
    <property type="molecule type" value="Genomic_DNA"/>
</dbReference>
<proteinExistence type="predicted"/>